<proteinExistence type="predicted"/>
<dbReference type="EMBL" id="BQNB010019760">
    <property type="protein sequence ID" value="GJT88748.1"/>
    <property type="molecule type" value="Genomic_DNA"/>
</dbReference>
<dbReference type="PANTHER" id="PTHR24559">
    <property type="entry name" value="TRANSPOSON TY3-I GAG-POL POLYPROTEIN"/>
    <property type="match status" value="1"/>
</dbReference>
<dbReference type="InterPro" id="IPR053134">
    <property type="entry name" value="RNA-dir_DNA_polymerase"/>
</dbReference>
<reference evidence="3" key="1">
    <citation type="journal article" date="2022" name="Int. J. Mol. Sci.">
        <title>Draft Genome of Tanacetum Coccineum: Genomic Comparison of Closely Related Tanacetum-Family Plants.</title>
        <authorList>
            <person name="Yamashiro T."/>
            <person name="Shiraishi A."/>
            <person name="Nakayama K."/>
            <person name="Satake H."/>
        </authorList>
    </citation>
    <scope>NUCLEOTIDE SEQUENCE</scope>
</reference>
<accession>A0ABQ5HNM6</accession>
<dbReference type="Gene3D" id="3.10.10.10">
    <property type="entry name" value="HIV Type 1 Reverse Transcriptase, subunit A, domain 1"/>
    <property type="match status" value="1"/>
</dbReference>
<dbReference type="CDD" id="cd01647">
    <property type="entry name" value="RT_LTR"/>
    <property type="match status" value="1"/>
</dbReference>
<dbReference type="Gene3D" id="3.30.70.270">
    <property type="match status" value="1"/>
</dbReference>
<evidence type="ECO:0000259" key="2">
    <source>
        <dbReference type="Pfam" id="PF00078"/>
    </source>
</evidence>
<reference evidence="3" key="2">
    <citation type="submission" date="2022-01" db="EMBL/GenBank/DDBJ databases">
        <authorList>
            <person name="Yamashiro T."/>
            <person name="Shiraishi A."/>
            <person name="Satake H."/>
            <person name="Nakayama K."/>
        </authorList>
    </citation>
    <scope>NUCLEOTIDE SEQUENCE</scope>
</reference>
<dbReference type="InterPro" id="IPR036397">
    <property type="entry name" value="RNaseH_sf"/>
</dbReference>
<protein>
    <submittedName>
        <fullName evidence="3">Reverse transcriptase domain-containing protein</fullName>
    </submittedName>
</protein>
<dbReference type="Pfam" id="PF00078">
    <property type="entry name" value="RVT_1"/>
    <property type="match status" value="1"/>
</dbReference>
<feature type="region of interest" description="Disordered" evidence="1">
    <location>
        <begin position="28"/>
        <end position="56"/>
    </location>
</feature>
<feature type="compositionally biased region" description="Pro residues" evidence="1">
    <location>
        <begin position="43"/>
        <end position="56"/>
    </location>
</feature>
<sequence length="1041" mass="118414">MTARISIRDEPSISLPPREEVERLLALTTPPPSPLTPLSSPLPHIPSPPFPASPPASPIRPLGYRAAMIRLRAETPSTSHPLPLPTSSPLLQLLSSDHRTDRPEITLPPRKRLGIDLGPRYEIGESLAIAATRPIGGRRADYGFVDTMDTETRRRRVEEVGYRIRDVWIDPREAVEESGAGHAMISSVIEDTSRYRQPRYIQSVETLVDDSQYHYKTARLLDQEALVSREAWGRSIEAADRKSQVVTLEMLQADYQRQVQLTKALELLKGLKDSDSGVMRLLWTVKSTAQPAMINEGVTAALAVRDATRNGDYSILKDTGAKRPVQGTEGVVGLTQWFEKMESVYSISNDTSRHDSVKFVSVLLQENALTWWNSHVKTTTPEAAHTMPWRTLKKMMTNKYYPRGEVKKLEFESEFKGKGYDVQPNKRQNIGEEDLPQEIGGQETIPGGALDLCVPMKESPNVKLGLIRGQTFVLNVCLKGPFLRRDCPKLKNKQNGVIGLGNAKESMFLLHFALELPTLLSVRKDRSLFLWKRNFNRAEVMQIYRNQRRRQVKGKENDLKNVPVVQEFPKVFPEDLPGIPPTRQVEFRIDLVPGATPVARAPYRLAPSEMKELAEQLQELTDKGFIRPSSSPWGAPVLFIKKKDGSFRMCIDYRELNKLTVKNCYPLPRIDDLFDQLQGSSIYSKIVLRSGYHQLRVGVPRRRHSKTAFRTRLGHYEFQGDLETCLRREELLLKFSKCEFWISRVQFLGHVIDCQEAVQWIILAFSEGSEDFIAYCDASKKGLGACSSKDLDDYHVRNKCTVFTGSQEVYTYSCSEGIKLRQRRWTVIMHESPTILNTLFIGVKAEHQRPSGLLVQPEIPQWKWDNITMDFVMKLPKSSQGYDTIWVIVDRLTKSAIFMPMRETDPMDKLARMYLKEKSLQKALGTSLDMSTAYHPQTDGQSKRTIQTLEDMLRACVIDFGNGWVKHLPLVEFSYNNSYHASIKAAIFEALYGRKCHSPVCWAEVGQVQLTGPELVQETTERIIQINRGFQNRPSDRQRAT</sequence>
<keyword evidence="3" id="KW-0808">Transferase</keyword>
<dbReference type="SUPFAM" id="SSF56672">
    <property type="entry name" value="DNA/RNA polymerases"/>
    <property type="match status" value="1"/>
</dbReference>
<organism evidence="3 4">
    <name type="scientific">Tanacetum coccineum</name>
    <dbReference type="NCBI Taxonomy" id="301880"/>
    <lineage>
        <taxon>Eukaryota</taxon>
        <taxon>Viridiplantae</taxon>
        <taxon>Streptophyta</taxon>
        <taxon>Embryophyta</taxon>
        <taxon>Tracheophyta</taxon>
        <taxon>Spermatophyta</taxon>
        <taxon>Magnoliopsida</taxon>
        <taxon>eudicotyledons</taxon>
        <taxon>Gunneridae</taxon>
        <taxon>Pentapetalae</taxon>
        <taxon>asterids</taxon>
        <taxon>campanulids</taxon>
        <taxon>Asterales</taxon>
        <taxon>Asteraceae</taxon>
        <taxon>Asteroideae</taxon>
        <taxon>Anthemideae</taxon>
        <taxon>Anthemidinae</taxon>
        <taxon>Tanacetum</taxon>
    </lineage>
</organism>
<evidence type="ECO:0000313" key="4">
    <source>
        <dbReference type="Proteomes" id="UP001151760"/>
    </source>
</evidence>
<dbReference type="Gene3D" id="3.30.420.10">
    <property type="entry name" value="Ribonuclease H-like superfamily/Ribonuclease H"/>
    <property type="match status" value="1"/>
</dbReference>
<dbReference type="InterPro" id="IPR043128">
    <property type="entry name" value="Rev_trsase/Diguanyl_cyclase"/>
</dbReference>
<feature type="region of interest" description="Disordered" evidence="1">
    <location>
        <begin position="1"/>
        <end position="20"/>
    </location>
</feature>
<comment type="caution">
    <text evidence="3">The sequence shown here is derived from an EMBL/GenBank/DDBJ whole genome shotgun (WGS) entry which is preliminary data.</text>
</comment>
<evidence type="ECO:0000256" key="1">
    <source>
        <dbReference type="SAM" id="MobiDB-lite"/>
    </source>
</evidence>
<dbReference type="SUPFAM" id="SSF53098">
    <property type="entry name" value="Ribonuclease H-like"/>
    <property type="match status" value="1"/>
</dbReference>
<name>A0ABQ5HNM6_9ASTR</name>
<keyword evidence="3" id="KW-0548">Nucleotidyltransferase</keyword>
<feature type="domain" description="Reverse transcriptase" evidence="2">
    <location>
        <begin position="640"/>
        <end position="711"/>
    </location>
</feature>
<gene>
    <name evidence="3" type="ORF">Tco_1070465</name>
</gene>
<keyword evidence="4" id="KW-1185">Reference proteome</keyword>
<dbReference type="GO" id="GO:0003964">
    <property type="term" value="F:RNA-directed DNA polymerase activity"/>
    <property type="evidence" value="ECO:0007669"/>
    <property type="project" value="UniProtKB-KW"/>
</dbReference>
<dbReference type="PANTHER" id="PTHR24559:SF427">
    <property type="entry name" value="RNA-DIRECTED DNA POLYMERASE"/>
    <property type="match status" value="1"/>
</dbReference>
<dbReference type="InterPro" id="IPR043502">
    <property type="entry name" value="DNA/RNA_pol_sf"/>
</dbReference>
<evidence type="ECO:0000313" key="3">
    <source>
        <dbReference type="EMBL" id="GJT88748.1"/>
    </source>
</evidence>
<keyword evidence="3" id="KW-0695">RNA-directed DNA polymerase</keyword>
<dbReference type="Proteomes" id="UP001151760">
    <property type="component" value="Unassembled WGS sequence"/>
</dbReference>
<dbReference type="InterPro" id="IPR000477">
    <property type="entry name" value="RT_dom"/>
</dbReference>
<dbReference type="InterPro" id="IPR012337">
    <property type="entry name" value="RNaseH-like_sf"/>
</dbReference>